<keyword evidence="2" id="KW-1185">Reference proteome</keyword>
<dbReference type="InterPro" id="IPR016130">
    <property type="entry name" value="Tyr_Pase_AS"/>
</dbReference>
<evidence type="ECO:0000313" key="2">
    <source>
        <dbReference type="Proteomes" id="UP000095287"/>
    </source>
</evidence>
<protein>
    <submittedName>
        <fullName evidence="3">TYR_PHOSPHATASE_2 domain-containing protein</fullName>
    </submittedName>
</protein>
<dbReference type="Pfam" id="PF00782">
    <property type="entry name" value="DSPc"/>
    <property type="match status" value="1"/>
</dbReference>
<dbReference type="WBParaSite" id="L893_g18809.t2">
    <property type="protein sequence ID" value="L893_g18809.t2"/>
    <property type="gene ID" value="L893_g18809"/>
</dbReference>
<dbReference type="Gene3D" id="3.90.190.10">
    <property type="entry name" value="Protein tyrosine phosphatase superfamily"/>
    <property type="match status" value="1"/>
</dbReference>
<dbReference type="SUPFAM" id="SSF52799">
    <property type="entry name" value="(Phosphotyrosine protein) phosphatases II"/>
    <property type="match status" value="1"/>
</dbReference>
<name>A0A1I7YQY4_9BILA</name>
<proteinExistence type="predicted"/>
<feature type="domain" description="Tyrosine specific protein phosphatases" evidence="1">
    <location>
        <begin position="142"/>
        <end position="211"/>
    </location>
</feature>
<dbReference type="AlphaFoldDB" id="A0A1I7YQY4"/>
<dbReference type="InterPro" id="IPR029021">
    <property type="entry name" value="Prot-tyrosine_phosphatase-like"/>
</dbReference>
<evidence type="ECO:0000259" key="1">
    <source>
        <dbReference type="PROSITE" id="PS50056"/>
    </source>
</evidence>
<dbReference type="PANTHER" id="PTHR10367">
    <property type="entry name" value="MRNA-CAPPING ENZYME"/>
    <property type="match status" value="1"/>
</dbReference>
<dbReference type="InterPro" id="IPR000387">
    <property type="entry name" value="Tyr_Pase_dom"/>
</dbReference>
<sequence>MCEHSQLFLTRSGGEFEKGFLHFSMLSRMRSAEKAPKKRQIPDKWRNYECTGRRLSSARFVAFKTPLDKTYFEDNPEEAGPSSEWFTVENCLRRLGADGITLGMVIDLTSSDKYYKASEFEKNDIEHVKIKCRARVGDKEKDRFQKIVNRFLRQNESNDKVIGVHCAHGLNRTGYMICRYLMECCGLKAADAVEEFETARGHTIELGRQQLLALR</sequence>
<organism evidence="2 3">
    <name type="scientific">Steinernema glaseri</name>
    <dbReference type="NCBI Taxonomy" id="37863"/>
    <lineage>
        <taxon>Eukaryota</taxon>
        <taxon>Metazoa</taxon>
        <taxon>Ecdysozoa</taxon>
        <taxon>Nematoda</taxon>
        <taxon>Chromadorea</taxon>
        <taxon>Rhabditida</taxon>
        <taxon>Tylenchina</taxon>
        <taxon>Panagrolaimomorpha</taxon>
        <taxon>Strongyloidoidea</taxon>
        <taxon>Steinernematidae</taxon>
        <taxon>Steinernema</taxon>
    </lineage>
</organism>
<dbReference type="GO" id="GO:0004651">
    <property type="term" value="F:polynucleotide 5'-phosphatase activity"/>
    <property type="evidence" value="ECO:0007669"/>
    <property type="project" value="TreeGrafter"/>
</dbReference>
<accession>A0A1I7YQY4</accession>
<dbReference type="PROSITE" id="PS00383">
    <property type="entry name" value="TYR_PHOSPHATASE_1"/>
    <property type="match status" value="1"/>
</dbReference>
<dbReference type="Proteomes" id="UP000095287">
    <property type="component" value="Unplaced"/>
</dbReference>
<evidence type="ECO:0000313" key="3">
    <source>
        <dbReference type="WBParaSite" id="L893_g18809.t2"/>
    </source>
</evidence>
<dbReference type="PANTHER" id="PTHR10367:SF9">
    <property type="entry name" value="DUAL-SPECIFICITY PHOSPHATASE 11 (RNA_RNP COMPLEX 1-INTERACTING)"/>
    <property type="match status" value="1"/>
</dbReference>
<dbReference type="InterPro" id="IPR000340">
    <property type="entry name" value="Dual-sp_phosphatase_cat-dom"/>
</dbReference>
<dbReference type="InterPro" id="IPR051029">
    <property type="entry name" value="mRNA_Capping_Enz/RNA_Phosphat"/>
</dbReference>
<reference evidence="3" key="1">
    <citation type="submission" date="2016-11" db="UniProtKB">
        <authorList>
            <consortium name="WormBaseParasite"/>
        </authorList>
    </citation>
    <scope>IDENTIFICATION</scope>
</reference>
<dbReference type="PROSITE" id="PS50056">
    <property type="entry name" value="TYR_PHOSPHATASE_2"/>
    <property type="match status" value="1"/>
</dbReference>